<keyword evidence="1" id="KW-1015">Disulfide bond</keyword>
<comment type="caution">
    <text evidence="3">The sequence shown here is derived from an EMBL/GenBank/DDBJ whole genome shotgun (WGS) entry which is preliminary data.</text>
</comment>
<dbReference type="SUPFAM" id="SSF50494">
    <property type="entry name" value="Trypsin-like serine proteases"/>
    <property type="match status" value="1"/>
</dbReference>
<keyword evidence="4" id="KW-1185">Reference proteome</keyword>
<accession>A0A5N4DSR4</accession>
<dbReference type="STRING" id="9838.ENSCDRP00005021702"/>
<evidence type="ECO:0000256" key="1">
    <source>
        <dbReference type="ARBA" id="ARBA00023157"/>
    </source>
</evidence>
<organism evidence="3 4">
    <name type="scientific">Camelus dromedarius</name>
    <name type="common">Dromedary</name>
    <name type="synonym">Arabian camel</name>
    <dbReference type="NCBI Taxonomy" id="9838"/>
    <lineage>
        <taxon>Eukaryota</taxon>
        <taxon>Metazoa</taxon>
        <taxon>Chordata</taxon>
        <taxon>Craniata</taxon>
        <taxon>Vertebrata</taxon>
        <taxon>Euteleostomi</taxon>
        <taxon>Mammalia</taxon>
        <taxon>Eutheria</taxon>
        <taxon>Laurasiatheria</taxon>
        <taxon>Artiodactyla</taxon>
        <taxon>Tylopoda</taxon>
        <taxon>Camelidae</taxon>
        <taxon>Camelus</taxon>
    </lineage>
</organism>
<proteinExistence type="predicted"/>
<dbReference type="PROSITE" id="PS50240">
    <property type="entry name" value="TRYPSIN_DOM"/>
    <property type="match status" value="1"/>
</dbReference>
<keyword evidence="3" id="KW-0378">Hydrolase</keyword>
<reference evidence="3 4" key="1">
    <citation type="journal article" date="2019" name="Mol. Ecol. Resour.">
        <title>Improving Illumina assemblies with Hi-C and long reads: an example with the North African dromedary.</title>
        <authorList>
            <person name="Elbers J.P."/>
            <person name="Rogers M.F."/>
            <person name="Perelman P.L."/>
            <person name="Proskuryakova A.A."/>
            <person name="Serdyukova N.A."/>
            <person name="Johnson W.E."/>
            <person name="Horin P."/>
            <person name="Corander J."/>
            <person name="Murphy D."/>
            <person name="Burger P.A."/>
        </authorList>
    </citation>
    <scope>NUCLEOTIDE SEQUENCE [LARGE SCALE GENOMIC DNA]</scope>
    <source>
        <strain evidence="3">Drom800</strain>
        <tissue evidence="3">Blood</tissue>
    </source>
</reference>
<dbReference type="GO" id="GO:0004252">
    <property type="term" value="F:serine-type endopeptidase activity"/>
    <property type="evidence" value="ECO:0007669"/>
    <property type="project" value="InterPro"/>
</dbReference>
<dbReference type="GO" id="GO:0006508">
    <property type="term" value="P:proteolysis"/>
    <property type="evidence" value="ECO:0007669"/>
    <property type="project" value="UniProtKB-KW"/>
</dbReference>
<evidence type="ECO:0000313" key="3">
    <source>
        <dbReference type="EMBL" id="KAB1274020.1"/>
    </source>
</evidence>
<dbReference type="InterPro" id="IPR043504">
    <property type="entry name" value="Peptidase_S1_PA_chymotrypsin"/>
</dbReference>
<dbReference type="PANTHER" id="PTHR24253">
    <property type="entry name" value="TRANSMEMBRANE PROTEASE SERINE"/>
    <property type="match status" value="1"/>
</dbReference>
<dbReference type="EMBL" id="JWIN03000009">
    <property type="protein sequence ID" value="KAB1274020.1"/>
    <property type="molecule type" value="Genomic_DNA"/>
</dbReference>
<feature type="domain" description="Peptidase S1" evidence="2">
    <location>
        <begin position="1"/>
        <end position="131"/>
    </location>
</feature>
<protein>
    <submittedName>
        <fullName evidence="3">Chymotrypsin-like protease CTRL-1</fullName>
    </submittedName>
</protein>
<gene>
    <name evidence="3" type="ORF">Cadr_000011242</name>
</gene>
<dbReference type="AlphaFoldDB" id="A0A5N4DSR4"/>
<evidence type="ECO:0000259" key="2">
    <source>
        <dbReference type="PROSITE" id="PS50240"/>
    </source>
</evidence>
<keyword evidence="3" id="KW-0645">Protease</keyword>
<evidence type="ECO:0000313" key="4">
    <source>
        <dbReference type="Proteomes" id="UP000299084"/>
    </source>
</evidence>
<dbReference type="Gene3D" id="2.40.10.10">
    <property type="entry name" value="Trypsin-like serine proteases"/>
    <property type="match status" value="1"/>
</dbReference>
<sequence length="131" mass="13856">MALALNSGAGNVTPACLQQVVLPLVTVSQCQQYWGSHITNSMICASASRAFLCQVSTSTPSCTLHLVAPCTPHADFALLPLRNDSRGPLISQNGNGWVLTSIVSRGTSDCNVCAPATYTRVSKFSTWVNQA</sequence>
<name>A0A5N4DSR4_CAMDR</name>
<dbReference type="InterPro" id="IPR009003">
    <property type="entry name" value="Peptidase_S1_PA"/>
</dbReference>
<dbReference type="Proteomes" id="UP000299084">
    <property type="component" value="Unassembled WGS sequence"/>
</dbReference>
<dbReference type="InterPro" id="IPR001254">
    <property type="entry name" value="Trypsin_dom"/>
</dbReference>